<proteinExistence type="inferred from homology"/>
<keyword evidence="10" id="KW-0496">Mitochondrion</keyword>
<keyword evidence="4" id="KW-0813">Transport</keyword>
<evidence type="ECO:0000256" key="11">
    <source>
        <dbReference type="ARBA" id="ARBA00023136"/>
    </source>
</evidence>
<feature type="compositionally biased region" description="Low complexity" evidence="12">
    <location>
        <begin position="352"/>
        <end position="369"/>
    </location>
</feature>
<evidence type="ECO:0000256" key="8">
    <source>
        <dbReference type="ARBA" id="ARBA00022989"/>
    </source>
</evidence>
<dbReference type="InterPro" id="IPR021056">
    <property type="entry name" value="Mt_import_IM_translocase_Tim54"/>
</dbReference>
<evidence type="ECO:0000256" key="1">
    <source>
        <dbReference type="ARBA" id="ARBA00004434"/>
    </source>
</evidence>
<evidence type="ECO:0000256" key="3">
    <source>
        <dbReference type="ARBA" id="ARBA00020796"/>
    </source>
</evidence>
<evidence type="ECO:0000256" key="7">
    <source>
        <dbReference type="ARBA" id="ARBA00022927"/>
    </source>
</evidence>
<keyword evidence="11" id="KW-0472">Membrane</keyword>
<dbReference type="EMBL" id="AWNI01000039">
    <property type="protein sequence ID" value="ETS60068.1"/>
    <property type="molecule type" value="Genomic_DNA"/>
</dbReference>
<evidence type="ECO:0000256" key="4">
    <source>
        <dbReference type="ARBA" id="ARBA00022448"/>
    </source>
</evidence>
<evidence type="ECO:0000256" key="5">
    <source>
        <dbReference type="ARBA" id="ARBA00022692"/>
    </source>
</evidence>
<comment type="similarity">
    <text evidence="2">Belongs to the TIM54 family.</text>
</comment>
<feature type="region of interest" description="Disordered" evidence="12">
    <location>
        <begin position="576"/>
        <end position="604"/>
    </location>
</feature>
<organism evidence="13 14">
    <name type="scientific">Moesziomyces aphidis</name>
    <name type="common">Pseudozyma aphidis</name>
    <dbReference type="NCBI Taxonomy" id="84754"/>
    <lineage>
        <taxon>Eukaryota</taxon>
        <taxon>Fungi</taxon>
        <taxon>Dikarya</taxon>
        <taxon>Basidiomycota</taxon>
        <taxon>Ustilaginomycotina</taxon>
        <taxon>Ustilaginomycetes</taxon>
        <taxon>Ustilaginales</taxon>
        <taxon>Ustilaginaceae</taxon>
        <taxon>Moesziomyces</taxon>
    </lineage>
</organism>
<comment type="caution">
    <text evidence="13">The sequence shown here is derived from an EMBL/GenBank/DDBJ whole genome shotgun (WGS) entry which is preliminary data.</text>
</comment>
<feature type="region of interest" description="Disordered" evidence="12">
    <location>
        <begin position="655"/>
        <end position="693"/>
    </location>
</feature>
<evidence type="ECO:0000313" key="13">
    <source>
        <dbReference type="EMBL" id="ETS60068.1"/>
    </source>
</evidence>
<keyword evidence="9" id="KW-0811">Translocation</keyword>
<dbReference type="GO" id="GO:0015031">
    <property type="term" value="P:protein transport"/>
    <property type="evidence" value="ECO:0007669"/>
    <property type="project" value="UniProtKB-KW"/>
</dbReference>
<evidence type="ECO:0000256" key="12">
    <source>
        <dbReference type="SAM" id="MobiDB-lite"/>
    </source>
</evidence>
<reference evidence="13 14" key="1">
    <citation type="journal article" date="2014" name="Genome Announc.">
        <title>Genome sequence of the basidiomycetous fungus Pseudozyma aphidis DSM70725, an efficient producer of biosurfactant mannosylerythritol lipids.</title>
        <authorList>
            <person name="Lorenz S."/>
            <person name="Guenther M."/>
            <person name="Grumaz C."/>
            <person name="Rupp S."/>
            <person name="Zibek S."/>
            <person name="Sohn K."/>
        </authorList>
    </citation>
    <scope>NUCLEOTIDE SEQUENCE [LARGE SCALE GENOMIC DNA]</scope>
    <source>
        <strain evidence="14">ATCC 32657 / CBS 517.83 / DSM 70725 / JCM 10318 / NBRC 10182 / NRRL Y-7954 / St-0401</strain>
    </source>
</reference>
<dbReference type="GO" id="GO:0005743">
    <property type="term" value="C:mitochondrial inner membrane"/>
    <property type="evidence" value="ECO:0007669"/>
    <property type="project" value="UniProtKB-SubCell"/>
</dbReference>
<keyword evidence="8" id="KW-1133">Transmembrane helix</keyword>
<feature type="compositionally biased region" description="Low complexity" evidence="12">
    <location>
        <begin position="85"/>
        <end position="122"/>
    </location>
</feature>
<evidence type="ECO:0000256" key="6">
    <source>
        <dbReference type="ARBA" id="ARBA00022792"/>
    </source>
</evidence>
<sequence>MQKGKTTESQLENNVEAKRASPRSEPLHHSLSETFPQPTREVPKKNQLARSVQSESQRRSTTTTTTTTTLTPLPFPEAGSFHAMSSTPPSTSAASSSTSSAPSPAPAPAAGTATGTTAGNTAKPKLPPREVPPILRPLEFVGIPKSVLAWKPRLPSRNWSIFLVTVGTLSYLYYDDRRQCRLIRQDYIDKVSHLSKEPMKPGEWPRKITVYATRSPGDDDYDKALRYFKKYVKPVLVAAGIDWEVTNGTRHGGLARELQSKIHERRRKLLGLEPWMDEITALSQNPFSLTPQQELQREIDGGLVLVGRPALKEWAWALKNGWCTPLEVLKRDRDDELARELAEDHAFDELPAEPSASASSSSAASAPSEFLDEKDRAIAALAETGEEDGAGAPLPSRFGNNRFGSAPYGLGSGPNAFSGVMGPSPAAQAQAEKQRVKSEAEAVAARLDPKLLEVPAQIPAQPPICFVDFTNLVGWRNIPLRMYQFFRQRDKVQHGAELALTLVYGTKESAREFQPGREGTFAGEVSDTPPQGGDLDWGIESEQRYPPYFLKSDKNLAEARESYYKALPKHLKDARDLARGLREPSKIEKNDPSKTESELREERFKKEKEWRNAEMGFEIIRPSAGVAWDERFRGSLRVLTLSDETKVQINRQQKLRNEAQKNAEQRRAAEDKQLREEQAQRQRELESQPLEEL</sequence>
<comment type="subcellular location">
    <subcellularLocation>
        <location evidence="1">Mitochondrion inner membrane</location>
        <topology evidence="1">Single-pass membrane protein</topology>
    </subcellularLocation>
</comment>
<keyword evidence="14" id="KW-1185">Reference proteome</keyword>
<keyword evidence="5" id="KW-0812">Transmembrane</keyword>
<name>W3VEJ4_MOEAP</name>
<evidence type="ECO:0000256" key="10">
    <source>
        <dbReference type="ARBA" id="ARBA00023128"/>
    </source>
</evidence>
<keyword evidence="7" id="KW-0653">Protein transport</keyword>
<evidence type="ECO:0000256" key="9">
    <source>
        <dbReference type="ARBA" id="ARBA00023010"/>
    </source>
</evidence>
<feature type="region of interest" description="Disordered" evidence="12">
    <location>
        <begin position="345"/>
        <end position="369"/>
    </location>
</feature>
<dbReference type="OrthoDB" id="5598305at2759"/>
<gene>
    <name evidence="13" type="ORF">PaG_06062</name>
</gene>
<evidence type="ECO:0000313" key="14">
    <source>
        <dbReference type="Proteomes" id="UP000019462"/>
    </source>
</evidence>
<feature type="region of interest" description="Disordered" evidence="12">
    <location>
        <begin position="1"/>
        <end position="131"/>
    </location>
</feature>
<dbReference type="HOGENOM" id="CLU_033744_0_0_1"/>
<evidence type="ECO:0000256" key="2">
    <source>
        <dbReference type="ARBA" id="ARBA00006355"/>
    </source>
</evidence>
<dbReference type="Proteomes" id="UP000019462">
    <property type="component" value="Unassembled WGS sequence"/>
</dbReference>
<feature type="compositionally biased region" description="Basic and acidic residues" evidence="12">
    <location>
        <begin position="655"/>
        <end position="686"/>
    </location>
</feature>
<dbReference type="AlphaFoldDB" id="W3VEJ4"/>
<dbReference type="Pfam" id="PF11711">
    <property type="entry name" value="Tim54"/>
    <property type="match status" value="1"/>
</dbReference>
<protein>
    <recommendedName>
        <fullName evidence="3">Mitochondrial import inner membrane translocase subunit TIM54</fullName>
    </recommendedName>
</protein>
<feature type="compositionally biased region" description="Low complexity" evidence="12">
    <location>
        <begin position="61"/>
        <end position="72"/>
    </location>
</feature>
<keyword evidence="6" id="KW-0999">Mitochondrion inner membrane</keyword>
<accession>W3VEJ4</accession>